<evidence type="ECO:0000259" key="6">
    <source>
        <dbReference type="Pfam" id="PF25954"/>
    </source>
</evidence>
<gene>
    <name evidence="9" type="ORF">NIES30_05540</name>
</gene>
<evidence type="ECO:0000256" key="4">
    <source>
        <dbReference type="SAM" id="MobiDB-lite"/>
    </source>
</evidence>
<feature type="domain" description="CusB-like beta-barrel" evidence="6">
    <location>
        <begin position="288"/>
        <end position="360"/>
    </location>
</feature>
<evidence type="ECO:0000259" key="8">
    <source>
        <dbReference type="Pfam" id="PF25975"/>
    </source>
</evidence>
<accession>A0A1U7J9P5</accession>
<reference evidence="9 10" key="1">
    <citation type="submission" date="2016-11" db="EMBL/GenBank/DDBJ databases">
        <title>Draft Genome Sequences of Nine Cyanobacterial Strains from Diverse Habitats.</title>
        <authorList>
            <person name="Zhu T."/>
            <person name="Hou S."/>
            <person name="Lu X."/>
            <person name="Hess W.R."/>
        </authorList>
    </citation>
    <scope>NUCLEOTIDE SEQUENCE [LARGE SCALE GENOMIC DNA]</scope>
    <source>
        <strain evidence="9 10">NIES-30</strain>
    </source>
</reference>
<evidence type="ECO:0000256" key="3">
    <source>
        <dbReference type="SAM" id="Coils"/>
    </source>
</evidence>
<feature type="domain" description="CzcB-like barrel-sandwich hybrid" evidence="7">
    <location>
        <begin position="71"/>
        <end position="274"/>
    </location>
</feature>
<dbReference type="AlphaFoldDB" id="A0A1U7J9P5"/>
<keyword evidence="5" id="KW-1133">Transmembrane helix</keyword>
<keyword evidence="2" id="KW-0813">Transport</keyword>
<dbReference type="FunFam" id="2.40.30.170:FF:000010">
    <property type="entry name" value="Efflux RND transporter periplasmic adaptor subunit"/>
    <property type="match status" value="1"/>
</dbReference>
<dbReference type="GO" id="GO:0060003">
    <property type="term" value="P:copper ion export"/>
    <property type="evidence" value="ECO:0007669"/>
    <property type="project" value="TreeGrafter"/>
</dbReference>
<evidence type="ECO:0008006" key="11">
    <source>
        <dbReference type="Google" id="ProtNLM"/>
    </source>
</evidence>
<dbReference type="Gene3D" id="2.40.30.170">
    <property type="match status" value="1"/>
</dbReference>
<evidence type="ECO:0000259" key="7">
    <source>
        <dbReference type="Pfam" id="PF25973"/>
    </source>
</evidence>
<proteinExistence type="inferred from homology"/>
<keyword evidence="5" id="KW-0812">Transmembrane</keyword>
<dbReference type="InterPro" id="IPR058649">
    <property type="entry name" value="CzcB_C"/>
</dbReference>
<sequence length="525" mass="54912">MLLLAPAGAAFAHAGHGDEFQGGGAGTHPVGIEVDAEVADRIGLIIEPVKRQVLAFGVKATGQIEASPGRQVSVTNPVGGTVTKLLVEPGQQVEAGQALAVITSGELAELRVTALENSAERQGNVQQAEADLQLARQTYEQQQQIALRAIEAARTDVRVAQEQYDRDSELAAEGAIARRELLASEAGLADAKQALAEAESQLEVLSARTGVAQAQTALNVARSRSQLSSQTYQTRLQQLGATANPDGTITIKAPIAGTIADRDVTLGQSSEDAGAVLMTIVDNRTVLATANIYEKDLSQVSPGQRVRITVDSLPDQIFEGQITTVGSVVDGETRVVPVQAELDNVEGTLKPGMFAALEVLTESTPAAVMAIPRAAVVEANGQTLVFVRNGNAFEPFDVTLGRTAGDQVEVLSGLFEGDEVVTQRANQLYAQSLRGGSAEATEETAAPVEAVATPGVPWWAMGLGSGAIATTTFAAGIWWARRQRPTYALAISDEVVSPSAQGHPRYGTGPTLAAPLVEEGEPSHK</sequence>
<dbReference type="EMBL" id="MRCG01000002">
    <property type="protein sequence ID" value="OKH50161.1"/>
    <property type="molecule type" value="Genomic_DNA"/>
</dbReference>
<dbReference type="GO" id="GO:0016020">
    <property type="term" value="C:membrane"/>
    <property type="evidence" value="ECO:0007669"/>
    <property type="project" value="InterPro"/>
</dbReference>
<keyword evidence="3" id="KW-0175">Coiled coil</keyword>
<evidence type="ECO:0000313" key="9">
    <source>
        <dbReference type="EMBL" id="OKH50161.1"/>
    </source>
</evidence>
<name>A0A1U7J9P5_9CYAN</name>
<dbReference type="PANTHER" id="PTHR30097:SF4">
    <property type="entry name" value="SLR6042 PROTEIN"/>
    <property type="match status" value="1"/>
</dbReference>
<dbReference type="Pfam" id="PF25975">
    <property type="entry name" value="CzcB_C"/>
    <property type="match status" value="1"/>
</dbReference>
<comment type="similarity">
    <text evidence="1">Belongs to the membrane fusion protein (MFP) (TC 8.A.1) family.</text>
</comment>
<dbReference type="GO" id="GO:0022857">
    <property type="term" value="F:transmembrane transporter activity"/>
    <property type="evidence" value="ECO:0007669"/>
    <property type="project" value="InterPro"/>
</dbReference>
<comment type="caution">
    <text evidence="9">The sequence shown here is derived from an EMBL/GenBank/DDBJ whole genome shotgun (WGS) entry which is preliminary data.</text>
</comment>
<dbReference type="Gene3D" id="2.40.420.20">
    <property type="match status" value="1"/>
</dbReference>
<dbReference type="GO" id="GO:0030313">
    <property type="term" value="C:cell envelope"/>
    <property type="evidence" value="ECO:0007669"/>
    <property type="project" value="TreeGrafter"/>
</dbReference>
<dbReference type="InterPro" id="IPR058792">
    <property type="entry name" value="Beta-barrel_RND_2"/>
</dbReference>
<dbReference type="STRING" id="549789.NIES30_05540"/>
<dbReference type="PANTHER" id="PTHR30097">
    <property type="entry name" value="CATION EFFLUX SYSTEM PROTEIN CUSB"/>
    <property type="match status" value="1"/>
</dbReference>
<organism evidence="9 10">
    <name type="scientific">Phormidium tenue NIES-30</name>
    <dbReference type="NCBI Taxonomy" id="549789"/>
    <lineage>
        <taxon>Bacteria</taxon>
        <taxon>Bacillati</taxon>
        <taxon>Cyanobacteriota</taxon>
        <taxon>Cyanophyceae</taxon>
        <taxon>Oscillatoriophycideae</taxon>
        <taxon>Oscillatoriales</taxon>
        <taxon>Oscillatoriaceae</taxon>
        <taxon>Phormidium</taxon>
    </lineage>
</organism>
<dbReference type="Pfam" id="PF25973">
    <property type="entry name" value="BSH_CzcB"/>
    <property type="match status" value="1"/>
</dbReference>
<feature type="domain" description="CzcB-like C-terminal circularly permuted SH3-like" evidence="8">
    <location>
        <begin position="370"/>
        <end position="424"/>
    </location>
</feature>
<dbReference type="InterPro" id="IPR011053">
    <property type="entry name" value="Single_hybrid_motif"/>
</dbReference>
<dbReference type="SUPFAM" id="SSF111369">
    <property type="entry name" value="HlyD-like secretion proteins"/>
    <property type="match status" value="1"/>
</dbReference>
<dbReference type="InterPro" id="IPR006143">
    <property type="entry name" value="RND_pump_MFP"/>
</dbReference>
<dbReference type="Pfam" id="PF25954">
    <property type="entry name" value="Beta-barrel_RND_2"/>
    <property type="match status" value="1"/>
</dbReference>
<dbReference type="GO" id="GO:0015679">
    <property type="term" value="P:plasma membrane copper ion transport"/>
    <property type="evidence" value="ECO:0007669"/>
    <property type="project" value="TreeGrafter"/>
</dbReference>
<feature type="transmembrane region" description="Helical" evidence="5">
    <location>
        <begin position="458"/>
        <end position="480"/>
    </location>
</feature>
<dbReference type="NCBIfam" id="TIGR01730">
    <property type="entry name" value="RND_mfp"/>
    <property type="match status" value="1"/>
</dbReference>
<protein>
    <recommendedName>
        <fullName evidence="11">Efflux transporter periplasmic adaptor subunit</fullName>
    </recommendedName>
</protein>
<evidence type="ECO:0000256" key="5">
    <source>
        <dbReference type="SAM" id="Phobius"/>
    </source>
</evidence>
<dbReference type="Proteomes" id="UP000185557">
    <property type="component" value="Unassembled WGS sequence"/>
</dbReference>
<dbReference type="InterPro" id="IPR058647">
    <property type="entry name" value="BSH_CzcB-like"/>
</dbReference>
<keyword evidence="10" id="KW-1185">Reference proteome</keyword>
<evidence type="ECO:0000256" key="2">
    <source>
        <dbReference type="ARBA" id="ARBA00022448"/>
    </source>
</evidence>
<dbReference type="Gene3D" id="2.40.50.100">
    <property type="match status" value="1"/>
</dbReference>
<evidence type="ECO:0000256" key="1">
    <source>
        <dbReference type="ARBA" id="ARBA00009477"/>
    </source>
</evidence>
<feature type="region of interest" description="Disordered" evidence="4">
    <location>
        <begin position="498"/>
        <end position="525"/>
    </location>
</feature>
<evidence type="ECO:0000313" key="10">
    <source>
        <dbReference type="Proteomes" id="UP000185557"/>
    </source>
</evidence>
<dbReference type="InterPro" id="IPR051909">
    <property type="entry name" value="MFP_Cation_Efflux"/>
</dbReference>
<dbReference type="SUPFAM" id="SSF51230">
    <property type="entry name" value="Single hybrid motif"/>
    <property type="match status" value="1"/>
</dbReference>
<keyword evidence="5" id="KW-0472">Membrane</keyword>
<feature type="coiled-coil region" evidence="3">
    <location>
        <begin position="181"/>
        <end position="208"/>
    </location>
</feature>